<proteinExistence type="predicted"/>
<evidence type="ECO:0000259" key="1">
    <source>
        <dbReference type="Pfam" id="PF01243"/>
    </source>
</evidence>
<gene>
    <name evidence="2" type="ORF">AB5J56_02740</name>
</gene>
<accession>A0AB39P3E3</accession>
<sequence length="151" mass="16698">MAAEAPRELAERLRDTRKKLDEDVDVWLSTADAEGHPYLVPVSFLWDGTHIVVSTVRTSPTGRNLLAGGRVRLALGPTRDVVLVEGTAEAADVAALPPGTADAFASKTGFDPRELSSPYQYFRIRPERIQAWREANELAGRELMREGRWLG</sequence>
<dbReference type="Gene3D" id="2.30.110.10">
    <property type="entry name" value="Electron Transport, Fmn-binding Protein, Chain A"/>
    <property type="match status" value="1"/>
</dbReference>
<dbReference type="InterPro" id="IPR011576">
    <property type="entry name" value="Pyridox_Oxase_N"/>
</dbReference>
<dbReference type="SUPFAM" id="SSF50475">
    <property type="entry name" value="FMN-binding split barrel"/>
    <property type="match status" value="1"/>
</dbReference>
<dbReference type="RefSeq" id="WP_369229619.1">
    <property type="nucleotide sequence ID" value="NZ_CP163435.1"/>
</dbReference>
<dbReference type="Pfam" id="PF01243">
    <property type="entry name" value="PNPOx_N"/>
    <property type="match status" value="1"/>
</dbReference>
<dbReference type="InterPro" id="IPR012349">
    <property type="entry name" value="Split_barrel_FMN-bd"/>
</dbReference>
<protein>
    <submittedName>
        <fullName evidence="2">Pyridoxamine 5'-phosphate oxidase family protein</fullName>
    </submittedName>
</protein>
<evidence type="ECO:0000313" key="2">
    <source>
        <dbReference type="EMBL" id="XDQ23674.1"/>
    </source>
</evidence>
<dbReference type="EMBL" id="CP163435">
    <property type="protein sequence ID" value="XDQ23674.1"/>
    <property type="molecule type" value="Genomic_DNA"/>
</dbReference>
<name>A0AB39P3E3_9ACTN</name>
<dbReference type="AlphaFoldDB" id="A0AB39P3E3"/>
<organism evidence="2">
    <name type="scientific">Streptomyces sp. R21</name>
    <dbReference type="NCBI Taxonomy" id="3238627"/>
    <lineage>
        <taxon>Bacteria</taxon>
        <taxon>Bacillati</taxon>
        <taxon>Actinomycetota</taxon>
        <taxon>Actinomycetes</taxon>
        <taxon>Kitasatosporales</taxon>
        <taxon>Streptomycetaceae</taxon>
        <taxon>Streptomyces</taxon>
    </lineage>
</organism>
<feature type="domain" description="Pyridoxamine 5'-phosphate oxidase N-terminal" evidence="1">
    <location>
        <begin position="26"/>
        <end position="132"/>
    </location>
</feature>
<reference evidence="2" key="1">
    <citation type="submission" date="2024-07" db="EMBL/GenBank/DDBJ databases">
        <authorList>
            <person name="Yu S.T."/>
        </authorList>
    </citation>
    <scope>NUCLEOTIDE SEQUENCE</scope>
    <source>
        <strain evidence="2">R21</strain>
    </source>
</reference>